<name>A0A9X2GUP9_9ACTN</name>
<proteinExistence type="predicted"/>
<gene>
    <name evidence="2" type="ORF">HD597_011255</name>
</gene>
<sequence length="1279" mass="138897">MSDVPAHGRHPAVELLMDADRMCQYVARSTWPSGLDQTVEDLVSEADASWPSPSPGTVEGQLHDRIAVLYLRRYIREGREQDLVSAVERYERLYGKPSGPPAEALLGQAGTLLLPVPEEAAPEAVDAAAALFEAGADFATNDDERRTALRNAVALREQRYRRTGDLDDLRTLVAACERAARDEPADGEHTPGTTAMLGWCLARLRERTGDPAHGRAALASWEEAYRLAERGAPLWNKVVADAFNEAVAVWGGRGRAGDRRLVARWGVRAARVGSHDELYPVEYHAAVMSRQASPGALRDAARMMRATALASPPGSGERARRDLNVLSIRDDLWKIGGRQADVDAVIADARALLSDTRGVPADSLHTVTGLLAERLRQRHRSRPSSADLDEAVNLLDTMLAMQRPEDREPLLRELALSIRDRIDLGPTVAESRELARICSRWAHSIDEEDNRRQWMAWTGVQFMRIAQRNGGLGDLEAAITHLNLAVQGADPSWPGYAAAAGSLGYVLSMRFDLIGFPAVADLVRAQRWYEEAARSLPRGSHDRLTALMGVLAAVERLTRYRPHRDEVDDLAGGLSQELSSADEGDPKTPRLLLSLAELLERRHLRTGRAETLDEAVKYARRAVSRVHPATRDEYRQFDEPVMLYVLARLLNRRFEAGSRPEDRAAAMAALRRATLEGLRGNLKWGWEAARWWAGLAADAEDWKQATRAAGLSLRAAQRLYAEQPAAAAREFWLSQTLHVAADAAEIYVRAGDPRAAVTALERGRSVLSSAVLAVTSVDLDRLKRADAGLYARFVMAADAWMEAVAEDRAHPPTPDSGQVSFTIDLVSMRGLPGGDASGTPVTSIEEIHALSRRFAGARADGVGQAEVALTRVVNEVKSRRGFAGLFRAVRDSDLWRAAADAPLLYLSAGLGGGVGLLVPPSPGTRRSTALDVRLHPLPGLTREVVAELYAEFRHAYEQRHADAGNWPAVLGKVTGVLGELILGPMLDELGRHEKVRLVVTGHLGLLPVHASWVPDPTATTGRRYLLDVTTPSYALNARTVAFTREAAARRPAGPMLVVGEPGPAGKEERLVWSATETALVHGLGPDGEVVSAQEATRKAVTELIARYPVVHFNCHGRSEPSRPLDSALALADGPLRLRDLLKIRLPGARLAVLSACETATTGAELPDEVVGLAGGLIQAGVAGVVASAWAVPGRSTALLMARFHEGLSSGGLSPAESLRKAQRWVRDSTNGQKCDYLRDGSSLPEAAARRLWRSYALEEPIGRDVCDPVEWAAFALVGD</sequence>
<evidence type="ECO:0000313" key="3">
    <source>
        <dbReference type="Proteomes" id="UP001139648"/>
    </source>
</evidence>
<keyword evidence="3" id="KW-1185">Reference proteome</keyword>
<dbReference type="AlphaFoldDB" id="A0A9X2GUP9"/>
<accession>A0A9X2GUP9</accession>
<organism evidence="2 3">
    <name type="scientific">Nonomuraea thailandensis</name>
    <dbReference type="NCBI Taxonomy" id="1188745"/>
    <lineage>
        <taxon>Bacteria</taxon>
        <taxon>Bacillati</taxon>
        <taxon>Actinomycetota</taxon>
        <taxon>Actinomycetes</taxon>
        <taxon>Streptosporangiales</taxon>
        <taxon>Streptosporangiaceae</taxon>
        <taxon>Nonomuraea</taxon>
    </lineage>
</organism>
<dbReference type="InterPro" id="IPR024983">
    <property type="entry name" value="CHAT_dom"/>
</dbReference>
<reference evidence="2" key="1">
    <citation type="submission" date="2022-06" db="EMBL/GenBank/DDBJ databases">
        <title>Sequencing the genomes of 1000 actinobacteria strains.</title>
        <authorList>
            <person name="Klenk H.-P."/>
        </authorList>
    </citation>
    <scope>NUCLEOTIDE SEQUENCE</scope>
    <source>
        <strain evidence="2">DSM 46694</strain>
    </source>
</reference>
<dbReference type="Proteomes" id="UP001139648">
    <property type="component" value="Unassembled WGS sequence"/>
</dbReference>
<comment type="caution">
    <text evidence="2">The sequence shown here is derived from an EMBL/GenBank/DDBJ whole genome shotgun (WGS) entry which is preliminary data.</text>
</comment>
<dbReference type="RefSeq" id="WP_253756499.1">
    <property type="nucleotide sequence ID" value="NZ_BAABKA010000012.1"/>
</dbReference>
<evidence type="ECO:0000313" key="2">
    <source>
        <dbReference type="EMBL" id="MCP2364235.1"/>
    </source>
</evidence>
<feature type="domain" description="CHAT" evidence="1">
    <location>
        <begin position="977"/>
        <end position="1279"/>
    </location>
</feature>
<dbReference type="Pfam" id="PF12770">
    <property type="entry name" value="CHAT"/>
    <property type="match status" value="1"/>
</dbReference>
<protein>
    <recommendedName>
        <fullName evidence="1">CHAT domain-containing protein</fullName>
    </recommendedName>
</protein>
<evidence type="ECO:0000259" key="1">
    <source>
        <dbReference type="Pfam" id="PF12770"/>
    </source>
</evidence>
<dbReference type="EMBL" id="JAMZEB010000002">
    <property type="protein sequence ID" value="MCP2364235.1"/>
    <property type="molecule type" value="Genomic_DNA"/>
</dbReference>